<feature type="transmembrane region" description="Helical" evidence="2">
    <location>
        <begin position="296"/>
        <end position="315"/>
    </location>
</feature>
<feature type="transmembrane region" description="Helical" evidence="2">
    <location>
        <begin position="215"/>
        <end position="231"/>
    </location>
</feature>
<feature type="transmembrane region" description="Helical" evidence="2">
    <location>
        <begin position="138"/>
        <end position="158"/>
    </location>
</feature>
<keyword evidence="4" id="KW-1185">Reference proteome</keyword>
<feature type="transmembrane region" description="Helical" evidence="2">
    <location>
        <begin position="542"/>
        <end position="560"/>
    </location>
</feature>
<feature type="transmembrane region" description="Helical" evidence="2">
    <location>
        <begin position="515"/>
        <end position="536"/>
    </location>
</feature>
<organism evidence="3 4">
    <name type="scientific">Williamsia serinedens</name>
    <dbReference type="NCBI Taxonomy" id="391736"/>
    <lineage>
        <taxon>Bacteria</taxon>
        <taxon>Bacillati</taxon>
        <taxon>Actinomycetota</taxon>
        <taxon>Actinomycetes</taxon>
        <taxon>Mycobacteriales</taxon>
        <taxon>Nocardiaceae</taxon>
        <taxon>Williamsia</taxon>
    </lineage>
</organism>
<feature type="transmembrane region" description="Helical" evidence="2">
    <location>
        <begin position="266"/>
        <end position="289"/>
    </location>
</feature>
<dbReference type="Pfam" id="PF10101">
    <property type="entry name" value="DUF2339"/>
    <property type="match status" value="1"/>
</dbReference>
<feature type="transmembrane region" description="Helical" evidence="2">
    <location>
        <begin position="388"/>
        <end position="407"/>
    </location>
</feature>
<dbReference type="PANTHER" id="PTHR38434:SF1">
    <property type="entry name" value="BLL2549 PROTEIN"/>
    <property type="match status" value="1"/>
</dbReference>
<name>A0ABT1GXP3_9NOCA</name>
<evidence type="ECO:0000313" key="4">
    <source>
        <dbReference type="Proteomes" id="UP001205740"/>
    </source>
</evidence>
<keyword evidence="2" id="KW-0812">Transmembrane</keyword>
<sequence>MTAPYPHPAHLQRLAQECAHLSHRTSQIAAELAAMQAVPPPAPVAPTPAPAWTPAPPAVQPPPPRRSWLSRAAEDGRLVGTVLAVTGVAVTVVGVGLLLALAAQAGLLRPEVRVGAGALFATCLAALAVRCRARGAEVGAVALAATGIATAYLDVVAVTRLYHWVPTAVGLVLAAAVAGAGVAWARAWRSERLALITVAPLIGVAPLVAGGVDLGLVWFMLVVAVACAATSHRTPWAALPVAGVAGSSLWAIAAVVAAHLSDLDGGSLLAVACASTAAAGLVAGVSAVTRRVSETAAALASAVGCAPALVCGLALGRGLAASVLAAVAVAAAALVAWAAPSAVRTTWACLAAVASVIAIPTAVDAPVAVPALLALAAVVTVVGRGDRVVAAVGTGLTAVGTIAYLGWSVPVETLATPISRTDGQTASAIVASLLLIGAAAAQGGLHRQRPGASIAAGAVALYGLTATPVTVGVSLGGPGAGFLAGHMAATVLWVVAASVVLALTARMPAGPARRAPTAGALTLAGAAVAKLVTFDLATLDGAFRVGAFVAAGLVLLAVGARQARVRAV</sequence>
<keyword evidence="2" id="KW-0472">Membrane</keyword>
<reference evidence="3 4" key="1">
    <citation type="submission" date="2022-06" db="EMBL/GenBank/DDBJ databases">
        <title>Genomic Encyclopedia of Archaeal and Bacterial Type Strains, Phase II (KMG-II): from individual species to whole genera.</title>
        <authorList>
            <person name="Goeker M."/>
        </authorList>
    </citation>
    <scope>NUCLEOTIDE SEQUENCE [LARGE SCALE GENOMIC DNA]</scope>
    <source>
        <strain evidence="3 4">DSM 45037</strain>
    </source>
</reference>
<dbReference type="PANTHER" id="PTHR38434">
    <property type="entry name" value="BLL2549 PROTEIN"/>
    <property type="match status" value="1"/>
</dbReference>
<feature type="transmembrane region" description="Helical" evidence="2">
    <location>
        <begin position="481"/>
        <end position="503"/>
    </location>
</feature>
<proteinExistence type="predicted"/>
<feature type="transmembrane region" description="Helical" evidence="2">
    <location>
        <begin position="238"/>
        <end position="260"/>
    </location>
</feature>
<protein>
    <submittedName>
        <fullName evidence="3">Membrane protein (DUF2339)</fullName>
    </submittedName>
</protein>
<dbReference type="RefSeq" id="WP_253653286.1">
    <property type="nucleotide sequence ID" value="NZ_BAAAOE010000001.1"/>
</dbReference>
<dbReference type="EMBL" id="JAMTCG010000002">
    <property type="protein sequence ID" value="MCP2159661.1"/>
    <property type="molecule type" value="Genomic_DNA"/>
</dbReference>
<feature type="transmembrane region" description="Helical" evidence="2">
    <location>
        <begin position="452"/>
        <end position="475"/>
    </location>
</feature>
<feature type="transmembrane region" description="Helical" evidence="2">
    <location>
        <begin position="78"/>
        <end position="102"/>
    </location>
</feature>
<comment type="caution">
    <text evidence="3">The sequence shown here is derived from an EMBL/GenBank/DDBJ whole genome shotgun (WGS) entry which is preliminary data.</text>
</comment>
<evidence type="ECO:0000256" key="1">
    <source>
        <dbReference type="SAM" id="MobiDB-lite"/>
    </source>
</evidence>
<feature type="transmembrane region" description="Helical" evidence="2">
    <location>
        <begin position="427"/>
        <end position="445"/>
    </location>
</feature>
<evidence type="ECO:0000313" key="3">
    <source>
        <dbReference type="EMBL" id="MCP2159661.1"/>
    </source>
</evidence>
<keyword evidence="2" id="KW-1133">Transmembrane helix</keyword>
<feature type="transmembrane region" description="Helical" evidence="2">
    <location>
        <begin position="164"/>
        <end position="185"/>
    </location>
</feature>
<feature type="transmembrane region" description="Helical" evidence="2">
    <location>
        <begin position="321"/>
        <end position="338"/>
    </location>
</feature>
<feature type="transmembrane region" description="Helical" evidence="2">
    <location>
        <begin position="114"/>
        <end position="131"/>
    </location>
</feature>
<dbReference type="Proteomes" id="UP001205740">
    <property type="component" value="Unassembled WGS sequence"/>
</dbReference>
<dbReference type="InterPro" id="IPR019286">
    <property type="entry name" value="DUF2339_TM"/>
</dbReference>
<evidence type="ECO:0000256" key="2">
    <source>
        <dbReference type="SAM" id="Phobius"/>
    </source>
</evidence>
<accession>A0ABT1GXP3</accession>
<gene>
    <name evidence="3" type="ORF">LX12_000840</name>
</gene>
<feature type="region of interest" description="Disordered" evidence="1">
    <location>
        <begin position="44"/>
        <end position="65"/>
    </location>
</feature>